<evidence type="ECO:0000259" key="16">
    <source>
        <dbReference type="PROSITE" id="PS50011"/>
    </source>
</evidence>
<dbReference type="GO" id="GO:0005524">
    <property type="term" value="F:ATP binding"/>
    <property type="evidence" value="ECO:0007669"/>
    <property type="project" value="UniProtKB-KW"/>
</dbReference>
<feature type="domain" description="Protein kinase" evidence="16">
    <location>
        <begin position="269"/>
        <end position="534"/>
    </location>
</feature>
<keyword evidence="6" id="KW-0418">Kinase</keyword>
<dbReference type="InterPro" id="IPR001245">
    <property type="entry name" value="Ser-Thr/Tyr_kinase_cat_dom"/>
</dbReference>
<dbReference type="EC" id="2.7.11.1" evidence="2"/>
<dbReference type="InterPro" id="IPR002912">
    <property type="entry name" value="ACT_dom"/>
</dbReference>
<reference evidence="19 20" key="1">
    <citation type="journal article" date="2018" name="Mol. Plant">
        <title>The genome of Artemisia annua provides insight into the evolution of Asteraceae family and artemisinin biosynthesis.</title>
        <authorList>
            <person name="Shen Q."/>
            <person name="Zhang L."/>
            <person name="Liao Z."/>
            <person name="Wang S."/>
            <person name="Yan T."/>
            <person name="Shi P."/>
            <person name="Liu M."/>
            <person name="Fu X."/>
            <person name="Pan Q."/>
            <person name="Wang Y."/>
            <person name="Lv Z."/>
            <person name="Lu X."/>
            <person name="Zhang F."/>
            <person name="Jiang W."/>
            <person name="Ma Y."/>
            <person name="Chen M."/>
            <person name="Hao X."/>
            <person name="Li L."/>
            <person name="Tang Y."/>
            <person name="Lv G."/>
            <person name="Zhou Y."/>
            <person name="Sun X."/>
            <person name="Brodelius P.E."/>
            <person name="Rose J.K.C."/>
            <person name="Tang K."/>
        </authorList>
    </citation>
    <scope>NUCLEOTIDE SEQUENCE [LARGE SCALE GENOMIC DNA]</scope>
    <source>
        <strain evidence="20">cv. Huhao1</strain>
        <tissue evidence="19">Leaf</tissue>
    </source>
</reference>
<dbReference type="SUPFAM" id="SSF53335">
    <property type="entry name" value="S-adenosyl-L-methionine-dependent methyltransferases"/>
    <property type="match status" value="1"/>
</dbReference>
<evidence type="ECO:0000256" key="5">
    <source>
        <dbReference type="ARBA" id="ARBA00022741"/>
    </source>
</evidence>
<evidence type="ECO:0000256" key="2">
    <source>
        <dbReference type="ARBA" id="ARBA00012513"/>
    </source>
</evidence>
<name>A0A2U1NA71_ARTAN</name>
<dbReference type="OrthoDB" id="4062651at2759"/>
<evidence type="ECO:0000256" key="1">
    <source>
        <dbReference type="ARBA" id="ARBA00010507"/>
    </source>
</evidence>
<dbReference type="InterPro" id="IPR011009">
    <property type="entry name" value="Kinase-like_dom_sf"/>
</dbReference>
<dbReference type="InterPro" id="IPR000719">
    <property type="entry name" value="Prot_kinase_dom"/>
</dbReference>
<protein>
    <recommendedName>
        <fullName evidence="2">non-specific serine/threonine protein kinase</fullName>
        <ecNumber evidence="2">2.7.11.1</ecNumber>
    </recommendedName>
</protein>
<keyword evidence="20" id="KW-1185">Reference proteome</keyword>
<dbReference type="EMBL" id="PKPP01003250">
    <property type="protein sequence ID" value="PWA70388.1"/>
    <property type="molecule type" value="Genomic_DNA"/>
</dbReference>
<evidence type="ECO:0000256" key="6">
    <source>
        <dbReference type="ARBA" id="ARBA00022777"/>
    </source>
</evidence>
<keyword evidence="15" id="KW-0812">Transmembrane</keyword>
<dbReference type="SUPFAM" id="SSF55021">
    <property type="entry name" value="ACT-like"/>
    <property type="match status" value="1"/>
</dbReference>
<dbReference type="GO" id="GO:0016126">
    <property type="term" value="P:sterol biosynthetic process"/>
    <property type="evidence" value="ECO:0007669"/>
    <property type="project" value="UniProtKB-KW"/>
</dbReference>
<keyword evidence="10" id="KW-1207">Sterol metabolism</keyword>
<dbReference type="InterPro" id="IPR008271">
    <property type="entry name" value="Ser/Thr_kinase_AS"/>
</dbReference>
<evidence type="ECO:0000256" key="11">
    <source>
        <dbReference type="ARBA" id="ARBA00023221"/>
    </source>
</evidence>
<proteinExistence type="inferred from homology"/>
<dbReference type="PROSITE" id="PS51671">
    <property type="entry name" value="ACT"/>
    <property type="match status" value="1"/>
</dbReference>
<keyword evidence="9" id="KW-0756">Sterol biosynthesis</keyword>
<dbReference type="Gene3D" id="3.30.200.20">
    <property type="entry name" value="Phosphorylase Kinase, domain 1"/>
    <property type="match status" value="1"/>
</dbReference>
<dbReference type="InterPro" id="IPR045865">
    <property type="entry name" value="ACT-like_dom_sf"/>
</dbReference>
<dbReference type="GO" id="GO:0008168">
    <property type="term" value="F:methyltransferase activity"/>
    <property type="evidence" value="ECO:0007669"/>
    <property type="project" value="UniProtKB-KW"/>
</dbReference>
<evidence type="ECO:0000256" key="9">
    <source>
        <dbReference type="ARBA" id="ARBA00023011"/>
    </source>
</evidence>
<evidence type="ECO:0000256" key="8">
    <source>
        <dbReference type="ARBA" id="ARBA00022955"/>
    </source>
</evidence>
<keyword evidence="8" id="KW-0752">Steroid biosynthesis</keyword>
<keyword evidence="8" id="KW-0444">Lipid biosynthesis</keyword>
<gene>
    <name evidence="19" type="ORF">CTI12_AA289560</name>
</gene>
<comment type="caution">
    <text evidence="19">The sequence shown here is derived from an EMBL/GenBank/DDBJ whole genome shotgun (WGS) entry which is preliminary data.</text>
</comment>
<evidence type="ECO:0000256" key="13">
    <source>
        <dbReference type="ARBA" id="ARBA00048679"/>
    </source>
</evidence>
<dbReference type="InterPro" id="IPR030384">
    <property type="entry name" value="MeTrfase_SMT"/>
</dbReference>
<dbReference type="CDD" id="cd13999">
    <property type="entry name" value="STKc_MAP3K-like"/>
    <property type="match status" value="1"/>
</dbReference>
<dbReference type="PANTHER" id="PTHR44329:SF163">
    <property type="entry name" value="DUAL-SPECIFICITY KINASE TKL-PL-4 FAMILY"/>
    <property type="match status" value="1"/>
</dbReference>
<sequence length="839" mass="94194">MVTSDNNESIQKVTMTGNISKRYQIQKLEVYNEILQRLKEAGNDEAVKPGFDDDLLAHFNRLPNRYALDVNVERAEDVLMHKRLLSLAHDPTNGIAFDVRIVQVSTVTDSNSDDLVNYSSPGKQIAQSIHPPPAFGSSPNLEALALEASGQSENADINSDTNFSRPMHEITFSTYDKPKLLNQLTSLLDEVGLNIQEAHAFSTVDRYSLDVFVVDGWPYEETEQLRDALKRELSKLESLSDQCSSSPVCNHLRIPNDEADVWEIDPQFLKLDHKVASGSYGDLYKGTYRSQEVAIKVLKAEKISSAMQQEFAQEVYIMRKIRHKNVVQFIGACTKPSNLCIVTEFMSGGSVYDYLHIKKGTFKLPLLLKVAIDISRGMNYLHQNNIIHRDLKAANLLMDEHDVVKVADFGVARVKAQTGVMTAETGTYRWMAPETFSYETFVTSKVIEHKPYDLKVDVFSFGIVLWELLTGKLPYEYLTPVQAAIGVVQKGLRPTIPKNTHPKLAELLGRCWHKDPSVRPDFTEIIDILKRITFEHCIYCFQIHTGIFSNQVTVLAAPILPLPFISRDRLGRIQYSKTVHLVITIIGIDLFHSLCNGSTIWRIGDTFGSNGATLRSYLKMNWVEWGESRPNVETAEERRTEKGSDLFPNQLNKEQCYMTQLSLMDSIAFVCTASFLAVGLYWLVSMFGATDEKRKCVALWPLAPSIVKTSRTRTTSTRLFLATLDLVTDMYEYLWGQSFHFSPSIPGKSKTETARIHEETAVDLINVKPGQKIIDVGCGVGGPMRAIAAHSGCNVVGITINEYQVSQAKAYNQKAGMDKQCQVVSGNFLGKPFEDDVKL</sequence>
<dbReference type="Gene3D" id="1.10.510.10">
    <property type="entry name" value="Transferase(Phosphotransferase) domain 1"/>
    <property type="match status" value="1"/>
</dbReference>
<keyword evidence="15" id="KW-1133">Transmembrane helix</keyword>
<accession>A0A2U1NA71</accession>
<dbReference type="PROSITE" id="PS50011">
    <property type="entry name" value="PROTEIN_KINASE_DOM"/>
    <property type="match status" value="1"/>
</dbReference>
<feature type="domain" description="SAM-dependent methyltransferase Erg6/SMT-type" evidence="18">
    <location>
        <begin position="723"/>
        <end position="839"/>
    </location>
</feature>
<keyword evidence="11" id="KW-0753">Steroid metabolism</keyword>
<keyword evidence="3" id="KW-0723">Serine/threonine-protein kinase</keyword>
<dbReference type="InterPro" id="IPR051681">
    <property type="entry name" value="Ser/Thr_Kinases-Pseudokinases"/>
</dbReference>
<dbReference type="Pfam" id="PF02353">
    <property type="entry name" value="CMAS"/>
    <property type="match status" value="1"/>
</dbReference>
<dbReference type="PANTHER" id="PTHR44329">
    <property type="entry name" value="SERINE/THREONINE-PROTEIN KINASE TNNI3K-RELATED"/>
    <property type="match status" value="1"/>
</dbReference>
<evidence type="ECO:0000256" key="15">
    <source>
        <dbReference type="SAM" id="Phobius"/>
    </source>
</evidence>
<dbReference type="CDD" id="cd04928">
    <property type="entry name" value="ACT_TyrKc"/>
    <property type="match status" value="1"/>
</dbReference>
<evidence type="ECO:0000256" key="12">
    <source>
        <dbReference type="ARBA" id="ARBA00047899"/>
    </source>
</evidence>
<dbReference type="Pfam" id="PF07714">
    <property type="entry name" value="PK_Tyr_Ser-Thr"/>
    <property type="match status" value="1"/>
</dbReference>
<keyword evidence="5" id="KW-0547">Nucleotide-binding</keyword>
<dbReference type="PROSITE" id="PS00108">
    <property type="entry name" value="PROTEIN_KINASE_ST"/>
    <property type="match status" value="1"/>
</dbReference>
<evidence type="ECO:0000259" key="18">
    <source>
        <dbReference type="PROSITE" id="PS51685"/>
    </source>
</evidence>
<dbReference type="InterPro" id="IPR029063">
    <property type="entry name" value="SAM-dependent_MTases_sf"/>
</dbReference>
<keyword evidence="15" id="KW-0472">Membrane</keyword>
<dbReference type="FunFam" id="3.30.200.20:FF:000060">
    <property type="entry name" value="Serine/threonine-protein kinase isoform 1"/>
    <property type="match status" value="1"/>
</dbReference>
<dbReference type="Proteomes" id="UP000245207">
    <property type="component" value="Unassembled WGS sequence"/>
</dbReference>
<dbReference type="STRING" id="35608.A0A2U1NA71"/>
<evidence type="ECO:0000313" key="19">
    <source>
        <dbReference type="EMBL" id="PWA70388.1"/>
    </source>
</evidence>
<dbReference type="AlphaFoldDB" id="A0A2U1NA71"/>
<evidence type="ECO:0000256" key="3">
    <source>
        <dbReference type="ARBA" id="ARBA00022527"/>
    </source>
</evidence>
<dbReference type="SMART" id="SM00220">
    <property type="entry name" value="S_TKc"/>
    <property type="match status" value="1"/>
</dbReference>
<evidence type="ECO:0000256" key="4">
    <source>
        <dbReference type="ARBA" id="ARBA00022679"/>
    </source>
</evidence>
<evidence type="ECO:0000256" key="10">
    <source>
        <dbReference type="ARBA" id="ARBA00023166"/>
    </source>
</evidence>
<dbReference type="PROSITE" id="PS51685">
    <property type="entry name" value="SAM_MT_ERG6_SMT"/>
    <property type="match status" value="1"/>
</dbReference>
<keyword evidence="4 14" id="KW-0808">Transferase</keyword>
<dbReference type="Gene3D" id="3.40.50.150">
    <property type="entry name" value="Vaccinia Virus protein VP39"/>
    <property type="match status" value="1"/>
</dbReference>
<evidence type="ECO:0000256" key="7">
    <source>
        <dbReference type="ARBA" id="ARBA00022840"/>
    </source>
</evidence>
<keyword evidence="8" id="KW-0443">Lipid metabolism</keyword>
<dbReference type="SUPFAM" id="SSF56112">
    <property type="entry name" value="Protein kinase-like (PK-like)"/>
    <property type="match status" value="1"/>
</dbReference>
<dbReference type="PRINTS" id="PR00109">
    <property type="entry name" value="TYRKINASE"/>
</dbReference>
<comment type="similarity">
    <text evidence="1">Belongs to the protein kinase superfamily. TKL Ser/Thr protein kinase family. RAF subfamily.</text>
</comment>
<dbReference type="GO" id="GO:0032259">
    <property type="term" value="P:methylation"/>
    <property type="evidence" value="ECO:0007669"/>
    <property type="project" value="UniProtKB-KW"/>
</dbReference>
<evidence type="ECO:0000256" key="14">
    <source>
        <dbReference type="PROSITE-ProRule" id="PRU01022"/>
    </source>
</evidence>
<keyword evidence="14" id="KW-0949">S-adenosyl-L-methionine</keyword>
<evidence type="ECO:0000313" key="20">
    <source>
        <dbReference type="Proteomes" id="UP000245207"/>
    </source>
</evidence>
<keyword evidence="7" id="KW-0067">ATP-binding</keyword>
<feature type="domain" description="ACT" evidence="17">
    <location>
        <begin position="169"/>
        <end position="256"/>
    </location>
</feature>
<comment type="catalytic activity">
    <reaction evidence="12">
        <text>L-threonyl-[protein] + ATP = O-phospho-L-threonyl-[protein] + ADP + H(+)</text>
        <dbReference type="Rhea" id="RHEA:46608"/>
        <dbReference type="Rhea" id="RHEA-COMP:11060"/>
        <dbReference type="Rhea" id="RHEA-COMP:11605"/>
        <dbReference type="ChEBI" id="CHEBI:15378"/>
        <dbReference type="ChEBI" id="CHEBI:30013"/>
        <dbReference type="ChEBI" id="CHEBI:30616"/>
        <dbReference type="ChEBI" id="CHEBI:61977"/>
        <dbReference type="ChEBI" id="CHEBI:456216"/>
        <dbReference type="EC" id="2.7.11.1"/>
    </reaction>
</comment>
<dbReference type="GO" id="GO:0004674">
    <property type="term" value="F:protein serine/threonine kinase activity"/>
    <property type="evidence" value="ECO:0007669"/>
    <property type="project" value="UniProtKB-KW"/>
</dbReference>
<evidence type="ECO:0000259" key="17">
    <source>
        <dbReference type="PROSITE" id="PS51671"/>
    </source>
</evidence>
<comment type="catalytic activity">
    <reaction evidence="13">
        <text>L-seryl-[protein] + ATP = O-phospho-L-seryl-[protein] + ADP + H(+)</text>
        <dbReference type="Rhea" id="RHEA:17989"/>
        <dbReference type="Rhea" id="RHEA-COMP:9863"/>
        <dbReference type="Rhea" id="RHEA-COMP:11604"/>
        <dbReference type="ChEBI" id="CHEBI:15378"/>
        <dbReference type="ChEBI" id="CHEBI:29999"/>
        <dbReference type="ChEBI" id="CHEBI:30616"/>
        <dbReference type="ChEBI" id="CHEBI:83421"/>
        <dbReference type="ChEBI" id="CHEBI:456216"/>
        <dbReference type="EC" id="2.7.11.1"/>
    </reaction>
</comment>
<dbReference type="CDD" id="cd02440">
    <property type="entry name" value="AdoMet_MTases"/>
    <property type="match status" value="1"/>
</dbReference>
<organism evidence="19 20">
    <name type="scientific">Artemisia annua</name>
    <name type="common">Sweet wormwood</name>
    <dbReference type="NCBI Taxonomy" id="35608"/>
    <lineage>
        <taxon>Eukaryota</taxon>
        <taxon>Viridiplantae</taxon>
        <taxon>Streptophyta</taxon>
        <taxon>Embryophyta</taxon>
        <taxon>Tracheophyta</taxon>
        <taxon>Spermatophyta</taxon>
        <taxon>Magnoliopsida</taxon>
        <taxon>eudicotyledons</taxon>
        <taxon>Gunneridae</taxon>
        <taxon>Pentapetalae</taxon>
        <taxon>asterids</taxon>
        <taxon>campanulids</taxon>
        <taxon>Asterales</taxon>
        <taxon>Asteraceae</taxon>
        <taxon>Asteroideae</taxon>
        <taxon>Anthemideae</taxon>
        <taxon>Artemisiinae</taxon>
        <taxon>Artemisia</taxon>
    </lineage>
</organism>
<feature type="transmembrane region" description="Helical" evidence="15">
    <location>
        <begin position="663"/>
        <end position="684"/>
    </location>
</feature>
<comment type="similarity">
    <text evidence="14">Belongs to the class I-like SAM-binding methyltransferase superfamily. Erg6/SMT family.</text>
</comment>
<keyword evidence="14" id="KW-0489">Methyltransferase</keyword>